<evidence type="ECO:0000256" key="2">
    <source>
        <dbReference type="ARBA" id="ARBA00022801"/>
    </source>
</evidence>
<dbReference type="UniPathway" id="UPA00334">
    <property type="reaction ID" value="UER00455"/>
</dbReference>
<dbReference type="PANTHER" id="PTHR14084:SF0">
    <property type="entry name" value="KYNURENINASE"/>
    <property type="match status" value="1"/>
</dbReference>
<dbReference type="Proteomes" id="UP000332933">
    <property type="component" value="Unassembled WGS sequence"/>
</dbReference>
<dbReference type="SUPFAM" id="SSF53383">
    <property type="entry name" value="PLP-dependent transferases"/>
    <property type="match status" value="1"/>
</dbReference>
<comment type="catalytic activity">
    <reaction evidence="4">
        <text>3-hydroxy-L-kynurenine + H2O = 3-hydroxyanthranilate + L-alanine + H(+)</text>
        <dbReference type="Rhea" id="RHEA:25143"/>
        <dbReference type="ChEBI" id="CHEBI:15377"/>
        <dbReference type="ChEBI" id="CHEBI:15378"/>
        <dbReference type="ChEBI" id="CHEBI:36559"/>
        <dbReference type="ChEBI" id="CHEBI:57972"/>
        <dbReference type="ChEBI" id="CHEBI:58125"/>
        <dbReference type="EC" id="3.7.1.3"/>
    </reaction>
</comment>
<keyword evidence="7" id="KW-1185">Reference proteome</keyword>
<dbReference type="Pfam" id="PF22580">
    <property type="entry name" value="KYNU_C"/>
    <property type="match status" value="1"/>
</dbReference>
<gene>
    <name evidence="6" type="primary">Aste57867_21428</name>
    <name evidence="5" type="ORF">As57867_021359</name>
    <name evidence="6" type="ORF">ASTE57867_21428</name>
</gene>
<dbReference type="GO" id="GO:0043420">
    <property type="term" value="P:anthranilate metabolic process"/>
    <property type="evidence" value="ECO:0007669"/>
    <property type="project" value="TreeGrafter"/>
</dbReference>
<dbReference type="GO" id="GO:0030170">
    <property type="term" value="F:pyridoxal phosphate binding"/>
    <property type="evidence" value="ECO:0007669"/>
    <property type="project" value="InterPro"/>
</dbReference>
<dbReference type="GO" id="GO:0097053">
    <property type="term" value="P:L-kynurenine catabolic process"/>
    <property type="evidence" value="ECO:0007669"/>
    <property type="project" value="UniProtKB-UniPathway"/>
</dbReference>
<dbReference type="Gene3D" id="3.40.640.10">
    <property type="entry name" value="Type I PLP-dependent aspartate aminotransferase-like (Major domain)"/>
    <property type="match status" value="1"/>
</dbReference>
<dbReference type="OrthoDB" id="5978656at2759"/>
<reference evidence="5" key="2">
    <citation type="submission" date="2019-06" db="EMBL/GenBank/DDBJ databases">
        <title>Genomics analysis of Aphanomyces spp. identifies a new class of oomycete effector associated with host adaptation.</title>
        <authorList>
            <person name="Gaulin E."/>
        </authorList>
    </citation>
    <scope>NUCLEOTIDE SEQUENCE</scope>
    <source>
        <strain evidence="5">CBS 578.67</strain>
    </source>
</reference>
<dbReference type="InterPro" id="IPR015424">
    <property type="entry name" value="PyrdxlP-dep_Trfase"/>
</dbReference>
<dbReference type="InterPro" id="IPR010111">
    <property type="entry name" value="Kynureninase"/>
</dbReference>
<comment type="similarity">
    <text evidence="4">Belongs to the kynureninase family.</text>
</comment>
<dbReference type="AlphaFoldDB" id="A0A485LI70"/>
<comment type="subcellular location">
    <subcellularLocation>
        <location evidence="4">Cytoplasm</location>
    </subcellularLocation>
</comment>
<accession>A0A485LI70</accession>
<comment type="function">
    <text evidence="4">Catalyzes the cleavage of L-kynurenine (L-Kyn) and L-3-hydroxykynurenine (L-3OHKyn) into anthranilic acid (AA) and 3-hydroxyanthranilic acid (3-OHAA), respectively.</text>
</comment>
<evidence type="ECO:0000313" key="6">
    <source>
        <dbReference type="EMBL" id="VFT98099.1"/>
    </source>
</evidence>
<dbReference type="GO" id="GO:0005737">
    <property type="term" value="C:cytoplasm"/>
    <property type="evidence" value="ECO:0007669"/>
    <property type="project" value="UniProtKB-SubCell"/>
</dbReference>
<dbReference type="PIRSF" id="PIRSF038800">
    <property type="entry name" value="KYNU"/>
    <property type="match status" value="1"/>
</dbReference>
<evidence type="ECO:0000313" key="7">
    <source>
        <dbReference type="Proteomes" id="UP000332933"/>
    </source>
</evidence>
<evidence type="ECO:0000256" key="3">
    <source>
        <dbReference type="ARBA" id="ARBA00022898"/>
    </source>
</evidence>
<comment type="subunit">
    <text evidence="4">Homodimer.</text>
</comment>
<dbReference type="GO" id="GO:0009435">
    <property type="term" value="P:NAD+ biosynthetic process"/>
    <property type="evidence" value="ECO:0007669"/>
    <property type="project" value="UniProtKB-UniPathway"/>
</dbReference>
<sequence length="409" mass="44101">MDTADPLAHLRDQFHLPEKQIYLDGNSLGPLPRATPARVHAVMTEEWGRDIIQSWNTADWMAIPRRVGDKIATFIGAGPGECIAVDALSINVFKVLNAAIHLARADAPTRTVIVSDANNFPSDLYIAESVAASHAGWSLRRVAPEDDMTPHLAPDVAILLLTPVDYRTGRLLDMKQIATAARAAGVLVVWDLAHSAGAHVVDLTNADFAVGCGYKYLNGGPGAPGFLWVNPSIIQRCAQPLQGWLGHAAPFALTPDYTPAPDVQRFTCGTPSILALTALDAGVDTLMAAAPLGGIHALRLKSQLLTSLFIDGVDQFLGSHDIEVVTPRDPAHRGSQVSLRHPTAAYAIVQALIARGVVGDFRAPDIIRLGFTPLYTRFVDVFDAIQAIVAVLDTCEYTRPEFQTRHRVT</sequence>
<reference evidence="6 7" key="1">
    <citation type="submission" date="2019-03" db="EMBL/GenBank/DDBJ databases">
        <authorList>
            <person name="Gaulin E."/>
            <person name="Dumas B."/>
        </authorList>
    </citation>
    <scope>NUCLEOTIDE SEQUENCE [LARGE SCALE GENOMIC DNA]</scope>
    <source>
        <strain evidence="6">CBS 568.67</strain>
    </source>
</reference>
<keyword evidence="4" id="KW-0963">Cytoplasm</keyword>
<protein>
    <recommendedName>
        <fullName evidence="4">Kynureninase</fullName>
        <ecNumber evidence="4">3.7.1.3</ecNumber>
    </recommendedName>
</protein>
<dbReference type="InterPro" id="IPR015421">
    <property type="entry name" value="PyrdxlP-dep_Trfase_major"/>
</dbReference>
<comment type="cofactor">
    <cofactor evidence="4">
        <name>pyridoxal 5'-phosphate</name>
        <dbReference type="ChEBI" id="CHEBI:597326"/>
    </cofactor>
</comment>
<keyword evidence="3 4" id="KW-0663">Pyridoxal phosphate</keyword>
<evidence type="ECO:0000256" key="1">
    <source>
        <dbReference type="ARBA" id="ARBA00022642"/>
    </source>
</evidence>
<proteinExistence type="inferred from homology"/>
<dbReference type="EC" id="3.7.1.3" evidence="4"/>
<dbReference type="UniPathway" id="UPA00253">
    <property type="reaction ID" value="UER00329"/>
</dbReference>
<dbReference type="PANTHER" id="PTHR14084">
    <property type="entry name" value="KYNURENINASE"/>
    <property type="match status" value="1"/>
</dbReference>
<dbReference type="NCBIfam" id="TIGR01814">
    <property type="entry name" value="kynureninase"/>
    <property type="match status" value="1"/>
</dbReference>
<organism evidence="6 7">
    <name type="scientific">Aphanomyces stellatus</name>
    <dbReference type="NCBI Taxonomy" id="120398"/>
    <lineage>
        <taxon>Eukaryota</taxon>
        <taxon>Sar</taxon>
        <taxon>Stramenopiles</taxon>
        <taxon>Oomycota</taxon>
        <taxon>Saprolegniomycetes</taxon>
        <taxon>Saprolegniales</taxon>
        <taxon>Verrucalvaceae</taxon>
        <taxon>Aphanomyces</taxon>
    </lineage>
</organism>
<dbReference type="GO" id="GO:0030429">
    <property type="term" value="F:kynureninase activity"/>
    <property type="evidence" value="ECO:0007669"/>
    <property type="project" value="UniProtKB-EC"/>
</dbReference>
<comment type="pathway">
    <text evidence="4">Amino-acid degradation; L-kynurenine degradation; L-alanine and anthranilate from L-kynurenine: step 1/1.</text>
</comment>
<dbReference type="GO" id="GO:0019441">
    <property type="term" value="P:L-tryptophan catabolic process to kynurenine"/>
    <property type="evidence" value="ECO:0007669"/>
    <property type="project" value="TreeGrafter"/>
</dbReference>
<keyword evidence="1 4" id="KW-0662">Pyridine nucleotide biosynthesis</keyword>
<dbReference type="Gene3D" id="3.90.1150.10">
    <property type="entry name" value="Aspartate Aminotransferase, domain 1"/>
    <property type="match status" value="1"/>
</dbReference>
<comment type="catalytic activity">
    <reaction evidence="4">
        <text>L-kynurenine + H2O = anthranilate + L-alanine + H(+)</text>
        <dbReference type="Rhea" id="RHEA:16813"/>
        <dbReference type="ChEBI" id="CHEBI:15377"/>
        <dbReference type="ChEBI" id="CHEBI:15378"/>
        <dbReference type="ChEBI" id="CHEBI:16567"/>
        <dbReference type="ChEBI" id="CHEBI:57959"/>
        <dbReference type="ChEBI" id="CHEBI:57972"/>
        <dbReference type="EC" id="3.7.1.3"/>
    </reaction>
</comment>
<evidence type="ECO:0000313" key="5">
    <source>
        <dbReference type="EMBL" id="KAF0686765.1"/>
    </source>
</evidence>
<comment type="pathway">
    <text evidence="4">Cofactor biosynthesis; NAD(+) biosynthesis; quinolinate from L-kynurenine: step 2/3.</text>
</comment>
<dbReference type="InterPro" id="IPR015422">
    <property type="entry name" value="PyrdxlP-dep_Trfase_small"/>
</dbReference>
<dbReference type="EMBL" id="VJMH01006975">
    <property type="protein sequence ID" value="KAF0686765.1"/>
    <property type="molecule type" value="Genomic_DNA"/>
</dbReference>
<keyword evidence="2 4" id="KW-0378">Hydrolase</keyword>
<name>A0A485LI70_9STRA</name>
<dbReference type="EMBL" id="CAADRA010007001">
    <property type="protein sequence ID" value="VFT98099.1"/>
    <property type="molecule type" value="Genomic_DNA"/>
</dbReference>
<evidence type="ECO:0000256" key="4">
    <source>
        <dbReference type="PIRNR" id="PIRNR038800"/>
    </source>
</evidence>